<dbReference type="Pfam" id="PF00355">
    <property type="entry name" value="Rieske"/>
    <property type="match status" value="1"/>
</dbReference>
<keyword evidence="4" id="KW-0411">Iron-sulfur</keyword>
<evidence type="ECO:0000256" key="2">
    <source>
        <dbReference type="ARBA" id="ARBA00022723"/>
    </source>
</evidence>
<evidence type="ECO:0000259" key="5">
    <source>
        <dbReference type="PROSITE" id="PS51296"/>
    </source>
</evidence>
<dbReference type="PANTHER" id="PTHR21496">
    <property type="entry name" value="FERREDOXIN-RELATED"/>
    <property type="match status" value="1"/>
</dbReference>
<dbReference type="InterPro" id="IPR017941">
    <property type="entry name" value="Rieske_2Fe-2S"/>
</dbReference>
<dbReference type="PANTHER" id="PTHR21496:SF23">
    <property type="entry name" value="3-PHENYLPROPIONATE_CINNAMIC ACID DIOXYGENASE FERREDOXIN SUBUNIT"/>
    <property type="match status" value="1"/>
</dbReference>
<dbReference type="AlphaFoldDB" id="A0A0A0BA41"/>
<evidence type="ECO:0000313" key="6">
    <source>
        <dbReference type="EMBL" id="KGM03028.1"/>
    </source>
</evidence>
<proteinExistence type="predicted"/>
<accession>A0A0A0BA41</accession>
<reference evidence="6 7" key="1">
    <citation type="submission" date="2013-10" db="EMBL/GenBank/DDBJ databases">
        <authorList>
            <person name="Wang G."/>
            <person name="Zhuang W."/>
        </authorList>
    </citation>
    <scope>NUCLEOTIDE SEQUENCE [LARGE SCALE GENOMIC DNA]</scope>
    <source>
        <strain evidence="6 7">DSM 20118</strain>
    </source>
</reference>
<keyword evidence="7" id="KW-1185">Reference proteome</keyword>
<evidence type="ECO:0000256" key="3">
    <source>
        <dbReference type="ARBA" id="ARBA00023004"/>
    </source>
</evidence>
<dbReference type="EMBL" id="AXNT01000027">
    <property type="protein sequence ID" value="KGM03028.1"/>
    <property type="molecule type" value="Genomic_DNA"/>
</dbReference>
<evidence type="ECO:0000313" key="7">
    <source>
        <dbReference type="Proteomes" id="UP000029833"/>
    </source>
</evidence>
<dbReference type="GO" id="GO:0004497">
    <property type="term" value="F:monooxygenase activity"/>
    <property type="evidence" value="ECO:0007669"/>
    <property type="project" value="UniProtKB-ARBA"/>
</dbReference>
<dbReference type="GO" id="GO:0051537">
    <property type="term" value="F:2 iron, 2 sulfur cluster binding"/>
    <property type="evidence" value="ECO:0007669"/>
    <property type="project" value="UniProtKB-KW"/>
</dbReference>
<organism evidence="6 7">
    <name type="scientific">Cellulomonas cellasea DSM 20118</name>
    <dbReference type="NCBI Taxonomy" id="1408250"/>
    <lineage>
        <taxon>Bacteria</taxon>
        <taxon>Bacillati</taxon>
        <taxon>Actinomycetota</taxon>
        <taxon>Actinomycetes</taxon>
        <taxon>Micrococcales</taxon>
        <taxon>Cellulomonadaceae</taxon>
        <taxon>Cellulomonas</taxon>
    </lineage>
</organism>
<keyword evidence="2" id="KW-0479">Metal-binding</keyword>
<evidence type="ECO:0000256" key="1">
    <source>
        <dbReference type="ARBA" id="ARBA00022714"/>
    </source>
</evidence>
<dbReference type="GO" id="GO:0016705">
    <property type="term" value="F:oxidoreductase activity, acting on paired donors, with incorporation or reduction of molecular oxygen"/>
    <property type="evidence" value="ECO:0007669"/>
    <property type="project" value="UniProtKB-ARBA"/>
</dbReference>
<gene>
    <name evidence="6" type="ORF">Q760_09840</name>
</gene>
<dbReference type="Gene3D" id="2.102.10.10">
    <property type="entry name" value="Rieske [2Fe-2S] iron-sulphur domain"/>
    <property type="match status" value="1"/>
</dbReference>
<dbReference type="GO" id="GO:0046872">
    <property type="term" value="F:metal ion binding"/>
    <property type="evidence" value="ECO:0007669"/>
    <property type="project" value="UniProtKB-KW"/>
</dbReference>
<keyword evidence="3" id="KW-0408">Iron</keyword>
<keyword evidence="1" id="KW-0001">2Fe-2S</keyword>
<evidence type="ECO:0000256" key="4">
    <source>
        <dbReference type="ARBA" id="ARBA00023014"/>
    </source>
</evidence>
<dbReference type="STRING" id="1408250.Q760_09840"/>
<feature type="domain" description="Rieske" evidence="5">
    <location>
        <begin position="4"/>
        <end position="104"/>
    </location>
</feature>
<sequence>MSAQFACYAEDVAVGCALRLELEGEKGPVEVAVVRDEEGGLHAVSDICSHGQVSLSDGEVEGRTIECWLHGSRFDLTTGKPLSPPAVRPVPVYPLTVDGERVLVDVDAPHGSSEEN</sequence>
<protein>
    <submittedName>
        <fullName evidence="6">(2Fe-2S)-binding protein</fullName>
    </submittedName>
</protein>
<dbReference type="OrthoDB" id="147178at2"/>
<dbReference type="Proteomes" id="UP000029833">
    <property type="component" value="Unassembled WGS sequence"/>
</dbReference>
<dbReference type="RefSeq" id="WP_034626876.1">
    <property type="nucleotide sequence ID" value="NZ_AXNT01000027.1"/>
</dbReference>
<name>A0A0A0BA41_9CELL</name>
<comment type="caution">
    <text evidence="6">The sequence shown here is derived from an EMBL/GenBank/DDBJ whole genome shotgun (WGS) entry which is preliminary data.</text>
</comment>
<dbReference type="InterPro" id="IPR036922">
    <property type="entry name" value="Rieske_2Fe-2S_sf"/>
</dbReference>
<dbReference type="CDD" id="cd03528">
    <property type="entry name" value="Rieske_RO_ferredoxin"/>
    <property type="match status" value="1"/>
</dbReference>
<dbReference type="SUPFAM" id="SSF50022">
    <property type="entry name" value="ISP domain"/>
    <property type="match status" value="1"/>
</dbReference>
<dbReference type="PROSITE" id="PS51296">
    <property type="entry name" value="RIESKE"/>
    <property type="match status" value="1"/>
</dbReference>